<evidence type="ECO:0000313" key="1">
    <source>
        <dbReference type="EMBL" id="MBF4438143.1"/>
    </source>
</evidence>
<gene>
    <name evidence="1" type="ORF">ERJ77_27395</name>
</gene>
<dbReference type="EMBL" id="SCLC01001739">
    <property type="protein sequence ID" value="MBF4438143.1"/>
    <property type="molecule type" value="Genomic_DNA"/>
</dbReference>
<name>A0AAW4BN88_VIBAN</name>
<reference evidence="1" key="1">
    <citation type="journal article" date="2021" name="PeerJ">
        <title>Analysis of 44 Vibrio anguillarum genomes reveals high genetic diversity.</title>
        <authorList>
            <person name="Hansen M.J."/>
            <person name="Dalsgaard I."/>
        </authorList>
    </citation>
    <scope>NUCLEOTIDE SEQUENCE</scope>
    <source>
        <strain evidence="1">850617-1/1</strain>
    </source>
</reference>
<dbReference type="AlphaFoldDB" id="A0AAW4BN88"/>
<feature type="non-terminal residue" evidence="1">
    <location>
        <position position="170"/>
    </location>
</feature>
<evidence type="ECO:0000313" key="2">
    <source>
        <dbReference type="Proteomes" id="UP000786185"/>
    </source>
</evidence>
<feature type="non-terminal residue" evidence="1">
    <location>
        <position position="1"/>
    </location>
</feature>
<organism evidence="1 2">
    <name type="scientific">Vibrio anguillarum</name>
    <name type="common">Listonella anguillarum</name>
    <dbReference type="NCBI Taxonomy" id="55601"/>
    <lineage>
        <taxon>Bacteria</taxon>
        <taxon>Pseudomonadati</taxon>
        <taxon>Pseudomonadota</taxon>
        <taxon>Gammaproteobacteria</taxon>
        <taxon>Vibrionales</taxon>
        <taxon>Vibrionaceae</taxon>
        <taxon>Vibrio</taxon>
    </lineage>
</organism>
<sequence>NVHDKSRNRHTLYITFYDTMLLSPNGSSLASVGELLKIPKVEIPEPYSISRMDEFLDGNRELYKKYSITDSIISARHFERVSAFCQNTLGLNSVPFTIGGIAVKAFVNSLADKRGYRGLFGFEKVTKEVWPTDRAKPLTITRDVPVTARMTLENFATQCYHGGRNESFIA</sequence>
<proteinExistence type="predicted"/>
<comment type="caution">
    <text evidence="1">The sequence shown here is derived from an EMBL/GenBank/DDBJ whole genome shotgun (WGS) entry which is preliminary data.</text>
</comment>
<dbReference type="Proteomes" id="UP000786185">
    <property type="component" value="Unassembled WGS sequence"/>
</dbReference>
<accession>A0AAW4BN88</accession>
<protein>
    <submittedName>
        <fullName evidence="1">Uncharacterized protein</fullName>
    </submittedName>
</protein>